<evidence type="ECO:0000313" key="6">
    <source>
        <dbReference type="EMBL" id="SEP52056.1"/>
    </source>
</evidence>
<dbReference type="STRING" id="394193.SAMN04489732_118151"/>
<dbReference type="PANTHER" id="PTHR42847">
    <property type="entry name" value="ALKANESULFONATE MONOOXYGENASE"/>
    <property type="match status" value="1"/>
</dbReference>
<evidence type="ECO:0000256" key="1">
    <source>
        <dbReference type="ARBA" id="ARBA00022630"/>
    </source>
</evidence>
<keyword evidence="3" id="KW-0560">Oxidoreductase</keyword>
<dbReference type="RefSeq" id="WP_091624700.1">
    <property type="nucleotide sequence ID" value="NZ_FOEF01000018.1"/>
</dbReference>
<keyword evidence="1" id="KW-0285">Flavoprotein</keyword>
<evidence type="ECO:0000313" key="7">
    <source>
        <dbReference type="Proteomes" id="UP000198582"/>
    </source>
</evidence>
<dbReference type="OrthoDB" id="4288123at2"/>
<evidence type="ECO:0000256" key="2">
    <source>
        <dbReference type="ARBA" id="ARBA00022643"/>
    </source>
</evidence>
<evidence type="ECO:0000256" key="3">
    <source>
        <dbReference type="ARBA" id="ARBA00023002"/>
    </source>
</evidence>
<keyword evidence="7" id="KW-1185">Reference proteome</keyword>
<dbReference type="NCBIfam" id="TIGR03621">
    <property type="entry name" value="F420_MSMEG_2516"/>
    <property type="match status" value="1"/>
</dbReference>
<dbReference type="InterPro" id="IPR036661">
    <property type="entry name" value="Luciferase-like_sf"/>
</dbReference>
<dbReference type="AlphaFoldDB" id="A0A1H8YIS5"/>
<dbReference type="GO" id="GO:0008726">
    <property type="term" value="F:alkanesulfonate monooxygenase activity"/>
    <property type="evidence" value="ECO:0007669"/>
    <property type="project" value="TreeGrafter"/>
</dbReference>
<proteinExistence type="predicted"/>
<dbReference type="Proteomes" id="UP000198582">
    <property type="component" value="Unassembled WGS sequence"/>
</dbReference>
<dbReference type="PANTHER" id="PTHR42847:SF4">
    <property type="entry name" value="ALKANESULFONATE MONOOXYGENASE-RELATED"/>
    <property type="match status" value="1"/>
</dbReference>
<feature type="domain" description="Luciferase-like" evidence="5">
    <location>
        <begin position="25"/>
        <end position="230"/>
    </location>
</feature>
<keyword evidence="2" id="KW-0288">FMN</keyword>
<evidence type="ECO:0000256" key="4">
    <source>
        <dbReference type="ARBA" id="ARBA00023033"/>
    </source>
</evidence>
<keyword evidence="4" id="KW-0503">Monooxygenase</keyword>
<name>A0A1H8YIS5_9PSEU</name>
<reference evidence="6 7" key="1">
    <citation type="submission" date="2016-10" db="EMBL/GenBank/DDBJ databases">
        <authorList>
            <person name="de Groot N.N."/>
        </authorList>
    </citation>
    <scope>NUCLEOTIDE SEQUENCE [LARGE SCALE GENOMIC DNA]</scope>
    <source>
        <strain evidence="6 7">DSM 44993</strain>
    </source>
</reference>
<dbReference type="InterPro" id="IPR050172">
    <property type="entry name" value="SsuD_RutA_monooxygenase"/>
</dbReference>
<evidence type="ECO:0000259" key="5">
    <source>
        <dbReference type="Pfam" id="PF00296"/>
    </source>
</evidence>
<dbReference type="InterPro" id="IPR011251">
    <property type="entry name" value="Luciferase-like_dom"/>
</dbReference>
<dbReference type="GO" id="GO:0046306">
    <property type="term" value="P:alkanesulfonate catabolic process"/>
    <property type="evidence" value="ECO:0007669"/>
    <property type="project" value="TreeGrafter"/>
</dbReference>
<protein>
    <submittedName>
        <fullName evidence="6">Probable F420-dependent oxidoreductase, MSMEG_2516 family</fullName>
    </submittedName>
</protein>
<gene>
    <name evidence="6" type="ORF">SAMN04489732_118151</name>
</gene>
<dbReference type="SUPFAM" id="SSF51679">
    <property type="entry name" value="Bacterial luciferase-like"/>
    <property type="match status" value="1"/>
</dbReference>
<dbReference type="Gene3D" id="3.20.20.30">
    <property type="entry name" value="Luciferase-like domain"/>
    <property type="match status" value="1"/>
</dbReference>
<dbReference type="InterPro" id="IPR019923">
    <property type="entry name" value="Lucif-like_OxRdtase_MSMEG_2516"/>
</dbReference>
<dbReference type="EMBL" id="FOEF01000018">
    <property type="protein sequence ID" value="SEP52056.1"/>
    <property type="molecule type" value="Genomic_DNA"/>
</dbReference>
<sequence length="297" mass="32132">MTAPGVKPFRFGVNLLFPDSRAAWVAKCRRAEEIGYDVLTVADHLGMAPPFPGLVLAAEVTERVRLGTFVLNVGFHRPALLAREVTGTDQFLGGRLELGLGAGYVKAEFEAAGLEFPGAGRRVDHLEHTVKELKRLYADPEHRPAPVHPGGPPLMIGGRGDRVLTLAAEHADIIAFSGTAKVPDGAGIALAAPDGVAERVHFVRELLGDRTAEFNLLVQFVIVTDDRPRALAGLHERVKDTLTFDELAAAPTALVGTPEEIAEQLLAHRERFGFSYFTLLEPNMEAFAPVVELLQGR</sequence>
<organism evidence="6 7">
    <name type="scientific">Amycolatopsis saalfeldensis</name>
    <dbReference type="NCBI Taxonomy" id="394193"/>
    <lineage>
        <taxon>Bacteria</taxon>
        <taxon>Bacillati</taxon>
        <taxon>Actinomycetota</taxon>
        <taxon>Actinomycetes</taxon>
        <taxon>Pseudonocardiales</taxon>
        <taxon>Pseudonocardiaceae</taxon>
        <taxon>Amycolatopsis</taxon>
    </lineage>
</organism>
<accession>A0A1H8YIS5</accession>
<dbReference type="Pfam" id="PF00296">
    <property type="entry name" value="Bac_luciferase"/>
    <property type="match status" value="1"/>
</dbReference>